<evidence type="ECO:0000256" key="1">
    <source>
        <dbReference type="SAM" id="MobiDB-lite"/>
    </source>
</evidence>
<dbReference type="EMBL" id="CDMZ01005367">
    <property type="protein sequence ID" value="CEM52770.1"/>
    <property type="molecule type" value="Genomic_DNA"/>
</dbReference>
<name>A0A0G4I6W5_9ALVE</name>
<gene>
    <name evidence="2" type="ORF">Cvel_11497</name>
</gene>
<feature type="compositionally biased region" description="Basic and acidic residues" evidence="1">
    <location>
        <begin position="44"/>
        <end position="56"/>
    </location>
</feature>
<feature type="compositionally biased region" description="Basic residues" evidence="1">
    <location>
        <begin position="26"/>
        <end position="43"/>
    </location>
</feature>
<protein>
    <submittedName>
        <fullName evidence="2">Uncharacterized protein</fullName>
    </submittedName>
</protein>
<feature type="region of interest" description="Disordered" evidence="1">
    <location>
        <begin position="1"/>
        <end position="64"/>
    </location>
</feature>
<organism evidence="2">
    <name type="scientific">Chromera velia CCMP2878</name>
    <dbReference type="NCBI Taxonomy" id="1169474"/>
    <lineage>
        <taxon>Eukaryota</taxon>
        <taxon>Sar</taxon>
        <taxon>Alveolata</taxon>
        <taxon>Colpodellida</taxon>
        <taxon>Chromeraceae</taxon>
        <taxon>Chromera</taxon>
    </lineage>
</organism>
<sequence>MALEKRENKDEESDSEEPTVTLGRSKSGKARLKKVKASKKKKIIREESEEKEEKKGNMIRVQHDGNPFSKTMQLFVPGALSTRRRGSNNIIYIRLDGDPYNKTVQKYLPGALRLSRKGSMGTVNVIAEIGVKKRKIEDLTTVTSVSSQNIFAHLEAPFTLKVEDKETNIDQQPIHEA</sequence>
<proteinExistence type="predicted"/>
<evidence type="ECO:0000313" key="2">
    <source>
        <dbReference type="EMBL" id="CEM52770.1"/>
    </source>
</evidence>
<reference evidence="2" key="1">
    <citation type="submission" date="2014-11" db="EMBL/GenBank/DDBJ databases">
        <authorList>
            <person name="Otto D Thomas"/>
            <person name="Naeem Raeece"/>
        </authorList>
    </citation>
    <scope>NUCLEOTIDE SEQUENCE</scope>
</reference>
<dbReference type="VEuPathDB" id="CryptoDB:Cvel_11497"/>
<accession>A0A0G4I6W5</accession>
<dbReference type="AlphaFoldDB" id="A0A0G4I6W5"/>